<feature type="transmembrane region" description="Helical" evidence="8">
    <location>
        <begin position="251"/>
        <end position="274"/>
    </location>
</feature>
<keyword evidence="5" id="KW-0406">Ion transport</keyword>
<feature type="transmembrane region" description="Helical" evidence="8">
    <location>
        <begin position="21"/>
        <end position="43"/>
    </location>
</feature>
<dbReference type="GO" id="GO:0140107">
    <property type="term" value="F:high-affinity potassium ion transmembrane transporter activity"/>
    <property type="evidence" value="ECO:0007669"/>
    <property type="project" value="TreeGrafter"/>
</dbReference>
<keyword evidence="6 8" id="KW-0472">Membrane</keyword>
<feature type="region of interest" description="Disordered" evidence="7">
    <location>
        <begin position="615"/>
        <end position="662"/>
    </location>
</feature>
<evidence type="ECO:0000256" key="5">
    <source>
        <dbReference type="ARBA" id="ARBA00023065"/>
    </source>
</evidence>
<proteinExistence type="predicted"/>
<evidence type="ECO:0000256" key="6">
    <source>
        <dbReference type="ARBA" id="ARBA00023136"/>
    </source>
</evidence>
<feature type="region of interest" description="Disordered" evidence="7">
    <location>
        <begin position="125"/>
        <end position="174"/>
    </location>
</feature>
<accession>A0AAV9PFJ2</accession>
<dbReference type="GeneID" id="89925188"/>
<organism evidence="9 10">
    <name type="scientific">Saxophila tyrrhenica</name>
    <dbReference type="NCBI Taxonomy" id="1690608"/>
    <lineage>
        <taxon>Eukaryota</taxon>
        <taxon>Fungi</taxon>
        <taxon>Dikarya</taxon>
        <taxon>Ascomycota</taxon>
        <taxon>Pezizomycotina</taxon>
        <taxon>Dothideomycetes</taxon>
        <taxon>Dothideomycetidae</taxon>
        <taxon>Mycosphaerellales</taxon>
        <taxon>Extremaceae</taxon>
        <taxon>Saxophila</taxon>
    </lineage>
</organism>
<evidence type="ECO:0000256" key="1">
    <source>
        <dbReference type="ARBA" id="ARBA00004141"/>
    </source>
</evidence>
<feature type="transmembrane region" description="Helical" evidence="8">
    <location>
        <begin position="294"/>
        <end position="313"/>
    </location>
</feature>
<dbReference type="Proteomes" id="UP001337655">
    <property type="component" value="Unassembled WGS sequence"/>
</dbReference>
<evidence type="ECO:0000256" key="2">
    <source>
        <dbReference type="ARBA" id="ARBA00022448"/>
    </source>
</evidence>
<dbReference type="GO" id="GO:1990573">
    <property type="term" value="P:potassium ion import across plasma membrane"/>
    <property type="evidence" value="ECO:0007669"/>
    <property type="project" value="TreeGrafter"/>
</dbReference>
<evidence type="ECO:0000256" key="4">
    <source>
        <dbReference type="ARBA" id="ARBA00022989"/>
    </source>
</evidence>
<evidence type="ECO:0000256" key="7">
    <source>
        <dbReference type="SAM" id="MobiDB-lite"/>
    </source>
</evidence>
<comment type="caution">
    <text evidence="9">The sequence shown here is derived from an EMBL/GenBank/DDBJ whole genome shotgun (WGS) entry which is preliminary data.</text>
</comment>
<dbReference type="Pfam" id="PF02386">
    <property type="entry name" value="TrkH"/>
    <property type="match status" value="1"/>
</dbReference>
<evidence type="ECO:0000256" key="3">
    <source>
        <dbReference type="ARBA" id="ARBA00022692"/>
    </source>
</evidence>
<keyword evidence="3 8" id="KW-0812">Transmembrane</keyword>
<comment type="subcellular location">
    <subcellularLocation>
        <location evidence="1">Membrane</location>
        <topology evidence="1">Multi-pass membrane protein</topology>
    </subcellularLocation>
</comment>
<evidence type="ECO:0000313" key="9">
    <source>
        <dbReference type="EMBL" id="KAK5172204.1"/>
    </source>
</evidence>
<dbReference type="EMBL" id="JAVRRT010000005">
    <property type="protein sequence ID" value="KAK5172204.1"/>
    <property type="molecule type" value="Genomic_DNA"/>
</dbReference>
<feature type="transmembrane region" description="Helical" evidence="8">
    <location>
        <begin position="84"/>
        <end position="104"/>
    </location>
</feature>
<sequence length="662" mass="75418">MGQDDDQQPVKKTLKSLFHFNFYRIHLLYFILTILITSVILYGSNTASFQIGYADALFLCTSAMCNTGLNPVNISSLSGFQQSILFVLMFLGDLTTVTISVVYIRRYFFSRRMSELVQESNAARRVAEDIEDQPEGSGGNGSSGRSRSHDWTPAKNQAEHSGRGEREPLRPRRKRDAPLADTHLAGYGSFPAPWHSSRVKKSFDWGHGRPEPHEHHYLSFQPRLDHKGRITQLDEHQRNELGGVEYRALKVLSWLLPLYTLGWLLVVVVALTPYATLAIPSEIRNAQYPTINPIWWAIFTSLSSYSNSGLNFLNSSMIPLRRDYFVLILTGTAILAGNTLYPVFLRLAVWTLSKVVRKQTELHHSLSFLLQHPRRCYLLLFPGKSTWNLFIVQVSITLVTWIFWILLNIDQPIVDPGFGGGQRAMDGLYQALGLRSCGFYIVEMRYMAPALQFFFLVVMYISAYPIIMSLRSTNIYEERSLGQDDRSKYAVDDEGRPRQSQSQLGVHIRQQLAYDIWWLIAAAFLVCIIEHQELRTEKPGFTIFSVMFETVSAYGNIGLSLGVPYNSFSFSGAWHVLSKLILLTVMLRGRHRILPYAVDRAVLLPGEELMEKLDREYSTTDDHRWQQTERRIREDERGAQAEISGESGQQDPEHGQQSGSNG</sequence>
<keyword evidence="2" id="KW-0813">Transport</keyword>
<dbReference type="InterPro" id="IPR051143">
    <property type="entry name" value="TrkH_K-transport"/>
</dbReference>
<feature type="compositionally biased region" description="Basic and acidic residues" evidence="7">
    <location>
        <begin position="615"/>
        <end position="639"/>
    </location>
</feature>
<feature type="transmembrane region" description="Helical" evidence="8">
    <location>
        <begin position="387"/>
        <end position="407"/>
    </location>
</feature>
<protein>
    <recommendedName>
        <fullName evidence="11">Potassium transport protein</fullName>
    </recommendedName>
</protein>
<evidence type="ECO:0008006" key="11">
    <source>
        <dbReference type="Google" id="ProtNLM"/>
    </source>
</evidence>
<dbReference type="InterPro" id="IPR003445">
    <property type="entry name" value="Cat_transpt"/>
</dbReference>
<dbReference type="PANTHER" id="PTHR31064:SF30">
    <property type="entry name" value="HIGH-AFFINITY POTASSIUM TRANSPORT PROTEIN-RELATED"/>
    <property type="match status" value="1"/>
</dbReference>
<dbReference type="AlphaFoldDB" id="A0AAV9PFJ2"/>
<keyword evidence="10" id="KW-1185">Reference proteome</keyword>
<dbReference type="GO" id="GO:0005886">
    <property type="term" value="C:plasma membrane"/>
    <property type="evidence" value="ECO:0007669"/>
    <property type="project" value="TreeGrafter"/>
</dbReference>
<evidence type="ECO:0000256" key="8">
    <source>
        <dbReference type="SAM" id="Phobius"/>
    </source>
</evidence>
<reference evidence="9 10" key="1">
    <citation type="submission" date="2023-08" db="EMBL/GenBank/DDBJ databases">
        <title>Black Yeasts Isolated from many extreme environments.</title>
        <authorList>
            <person name="Coleine C."/>
            <person name="Stajich J.E."/>
            <person name="Selbmann L."/>
        </authorList>
    </citation>
    <scope>NUCLEOTIDE SEQUENCE [LARGE SCALE GENOMIC DNA]</scope>
    <source>
        <strain evidence="9 10">CCFEE 5935</strain>
    </source>
</reference>
<feature type="compositionally biased region" description="Polar residues" evidence="7">
    <location>
        <begin position="646"/>
        <end position="662"/>
    </location>
</feature>
<dbReference type="SUPFAM" id="SSF81321">
    <property type="entry name" value="Family A G protein-coupled receptor-like"/>
    <property type="match status" value="1"/>
</dbReference>
<dbReference type="PANTHER" id="PTHR31064">
    <property type="entry name" value="POTASSIUM TRANSPORT PROTEIN DDB_G0292412-RELATED"/>
    <property type="match status" value="1"/>
</dbReference>
<evidence type="ECO:0000313" key="10">
    <source>
        <dbReference type="Proteomes" id="UP001337655"/>
    </source>
</evidence>
<feature type="transmembrane region" description="Helical" evidence="8">
    <location>
        <begin position="446"/>
        <end position="467"/>
    </location>
</feature>
<feature type="transmembrane region" description="Helical" evidence="8">
    <location>
        <begin position="325"/>
        <end position="344"/>
    </location>
</feature>
<name>A0AAV9PFJ2_9PEZI</name>
<dbReference type="GO" id="GO:0030007">
    <property type="term" value="P:intracellular potassium ion homeostasis"/>
    <property type="evidence" value="ECO:0007669"/>
    <property type="project" value="TreeGrafter"/>
</dbReference>
<dbReference type="RefSeq" id="XP_064661048.1">
    <property type="nucleotide sequence ID" value="XM_064801097.1"/>
</dbReference>
<gene>
    <name evidence="9" type="ORF">LTR77_003842</name>
</gene>
<feature type="compositionally biased region" description="Basic and acidic residues" evidence="7">
    <location>
        <begin position="147"/>
        <end position="170"/>
    </location>
</feature>
<keyword evidence="4 8" id="KW-1133">Transmembrane helix</keyword>